<dbReference type="SUPFAM" id="SSF52540">
    <property type="entry name" value="P-loop containing nucleoside triphosphate hydrolases"/>
    <property type="match status" value="1"/>
</dbReference>
<reference evidence="1 2" key="1">
    <citation type="submission" date="2020-08" db="EMBL/GenBank/DDBJ databases">
        <title>Bridging the membrane lipid divide: bacteria of the FCB group superphylum have the potential to synthesize archaeal ether lipids.</title>
        <authorList>
            <person name="Villanueva L."/>
            <person name="Von Meijenfeldt F.A.B."/>
            <person name="Westbye A.B."/>
            <person name="Yadav S."/>
            <person name="Hopmans E.C."/>
            <person name="Dutilh B.E."/>
            <person name="Sinninghe Damste J.S."/>
        </authorList>
    </citation>
    <scope>NUCLEOTIDE SEQUENCE [LARGE SCALE GENOMIC DNA]</scope>
    <source>
        <strain evidence="1">NIOZ-UU36</strain>
    </source>
</reference>
<proteinExistence type="predicted"/>
<gene>
    <name evidence="1" type="ORF">H8E29_10130</name>
</gene>
<dbReference type="InterPro" id="IPR027417">
    <property type="entry name" value="P-loop_NTPase"/>
</dbReference>
<evidence type="ECO:0000313" key="1">
    <source>
        <dbReference type="EMBL" id="MBC8335613.1"/>
    </source>
</evidence>
<accession>A0A8J6NLP8</accession>
<comment type="caution">
    <text evidence="1">The sequence shown here is derived from an EMBL/GenBank/DDBJ whole genome shotgun (WGS) entry which is preliminary data.</text>
</comment>
<dbReference type="AlphaFoldDB" id="A0A8J6NLP8"/>
<sequence>MDKLHYERAKDFDRAWLNFELDLPLRPTSDGKDNPFYVSRFGNPLAELKDALMAPFYKPPKFFFSGHRGCGKSTELLHLVNDADIQKKYWPINFTIRNYADIIDLDFRDVLLAIGGRLFIEYKQSGGELPDQLLKELDSWKGKIEQEIGTIQNGRLSSEIGAGIDAFFANAGVRMKLEPATRVEIRQTFEKDVTGLIAVINAISSAIYAKEKRFPLVLIDDLDKPELDKARAIFHDRREIMTQPNCAIVYTVSSALFYSKEFDAIRDQAVFLPNINIHTKAGEEVISDAGYGTLRKFIDLRMSRSLIDGEALDQAIKYSGGVFREMARIMRTSIGRARRRNAPLIEMEDVEWTATEIRNEYRRILNRDDIKLLKTIYQTKKLEYVDRLRPLLQLLAILEYRNGDNWCDIHPVLRKLINE</sequence>
<protein>
    <recommendedName>
        <fullName evidence="3">ATP-binding protein</fullName>
    </recommendedName>
</protein>
<name>A0A8J6NLP8_9CHLR</name>
<evidence type="ECO:0008006" key="3">
    <source>
        <dbReference type="Google" id="ProtNLM"/>
    </source>
</evidence>
<organism evidence="1 2">
    <name type="scientific">Candidatus Desulfolinea nitratireducens</name>
    <dbReference type="NCBI Taxonomy" id="2841698"/>
    <lineage>
        <taxon>Bacteria</taxon>
        <taxon>Bacillati</taxon>
        <taxon>Chloroflexota</taxon>
        <taxon>Anaerolineae</taxon>
        <taxon>Anaerolineales</taxon>
        <taxon>Anaerolineales incertae sedis</taxon>
        <taxon>Candidatus Desulfolinea</taxon>
    </lineage>
</organism>
<evidence type="ECO:0000313" key="2">
    <source>
        <dbReference type="Proteomes" id="UP000614469"/>
    </source>
</evidence>
<dbReference type="EMBL" id="JACNJN010000116">
    <property type="protein sequence ID" value="MBC8335613.1"/>
    <property type="molecule type" value="Genomic_DNA"/>
</dbReference>
<dbReference type="Proteomes" id="UP000614469">
    <property type="component" value="Unassembled WGS sequence"/>
</dbReference>